<dbReference type="Proteomes" id="UP000284375">
    <property type="component" value="Unassembled WGS sequence"/>
</dbReference>
<evidence type="ECO:0000256" key="1">
    <source>
        <dbReference type="SAM" id="MobiDB-lite"/>
    </source>
</evidence>
<reference evidence="2 3" key="1">
    <citation type="submission" date="2015-09" db="EMBL/GenBank/DDBJ databases">
        <title>Host preference determinants of Valsa canker pathogens revealed by comparative genomics.</title>
        <authorList>
            <person name="Yin Z."/>
            <person name="Huang L."/>
        </authorList>
    </citation>
    <scope>NUCLEOTIDE SEQUENCE [LARGE SCALE GENOMIC DNA]</scope>
    <source>
        <strain evidence="2 3">YSFL</strain>
    </source>
</reference>
<evidence type="ECO:0000313" key="3">
    <source>
        <dbReference type="Proteomes" id="UP000284375"/>
    </source>
</evidence>
<accession>A0A423VQH4</accession>
<keyword evidence="3" id="KW-1185">Reference proteome</keyword>
<evidence type="ECO:0000313" key="2">
    <source>
        <dbReference type="EMBL" id="ROV93289.1"/>
    </source>
</evidence>
<comment type="caution">
    <text evidence="2">The sequence shown here is derived from an EMBL/GenBank/DDBJ whole genome shotgun (WGS) entry which is preliminary data.</text>
</comment>
<organism evidence="2 3">
    <name type="scientific">Cytospora chrysosperma</name>
    <name type="common">Cytospora canker fungus</name>
    <name type="synonym">Sphaeria chrysosperma</name>
    <dbReference type="NCBI Taxonomy" id="252740"/>
    <lineage>
        <taxon>Eukaryota</taxon>
        <taxon>Fungi</taxon>
        <taxon>Dikarya</taxon>
        <taxon>Ascomycota</taxon>
        <taxon>Pezizomycotina</taxon>
        <taxon>Sordariomycetes</taxon>
        <taxon>Sordariomycetidae</taxon>
        <taxon>Diaporthales</taxon>
        <taxon>Cytosporaceae</taxon>
        <taxon>Cytospora</taxon>
    </lineage>
</organism>
<dbReference type="InterPro" id="IPR036770">
    <property type="entry name" value="Ankyrin_rpt-contain_sf"/>
</dbReference>
<feature type="compositionally biased region" description="Basic and acidic residues" evidence="1">
    <location>
        <begin position="102"/>
        <end position="121"/>
    </location>
</feature>
<name>A0A423VQH4_CYTCH</name>
<dbReference type="OrthoDB" id="1278353at2759"/>
<dbReference type="Gene3D" id="1.25.40.20">
    <property type="entry name" value="Ankyrin repeat-containing domain"/>
    <property type="match status" value="1"/>
</dbReference>
<sequence>MFLAYGADPSFTFASTGYKAAITIAVEKKNREIVEMLVHKTTPKSDMPPYHGPKQQGCLIDNISYPVEFTPPLIRAVKIGNVELVRLLLAISRRRNGPKRRVFQDSHRPESRSHGEEIVPR</sequence>
<gene>
    <name evidence="2" type="ORF">VSDG_06839</name>
</gene>
<dbReference type="EMBL" id="LJZO01000033">
    <property type="protein sequence ID" value="ROV93289.1"/>
    <property type="molecule type" value="Genomic_DNA"/>
</dbReference>
<feature type="region of interest" description="Disordered" evidence="1">
    <location>
        <begin position="98"/>
        <end position="121"/>
    </location>
</feature>
<proteinExistence type="predicted"/>
<dbReference type="AlphaFoldDB" id="A0A423VQH4"/>
<protein>
    <submittedName>
        <fullName evidence="2">Uncharacterized protein</fullName>
    </submittedName>
</protein>